<feature type="transmembrane region" description="Helical" evidence="8">
    <location>
        <begin position="363"/>
        <end position="385"/>
    </location>
</feature>
<evidence type="ECO:0000313" key="13">
    <source>
        <dbReference type="EMBL" id="GLQ56032.1"/>
    </source>
</evidence>
<dbReference type="InterPro" id="IPR011014">
    <property type="entry name" value="MscS_channel_TM-2"/>
</dbReference>
<dbReference type="Pfam" id="PF25392">
    <property type="entry name" value="MS_channel_TM1"/>
    <property type="match status" value="1"/>
</dbReference>
<accession>A0ABQ5W847</accession>
<evidence type="ECO:0000256" key="4">
    <source>
        <dbReference type="ARBA" id="ARBA00022692"/>
    </source>
</evidence>
<feature type="compositionally biased region" description="Acidic residues" evidence="7">
    <location>
        <begin position="763"/>
        <end position="774"/>
    </location>
</feature>
<feature type="transmembrane region" description="Helical" evidence="8">
    <location>
        <begin position="124"/>
        <end position="146"/>
    </location>
</feature>
<dbReference type="SUPFAM" id="SSF50182">
    <property type="entry name" value="Sm-like ribonucleoproteins"/>
    <property type="match status" value="1"/>
</dbReference>
<evidence type="ECO:0000256" key="8">
    <source>
        <dbReference type="SAM" id="Phobius"/>
    </source>
</evidence>
<dbReference type="EMBL" id="BSNS01000015">
    <property type="protein sequence ID" value="GLQ56032.1"/>
    <property type="molecule type" value="Genomic_DNA"/>
</dbReference>
<comment type="similarity">
    <text evidence="2">Belongs to the MscS (TC 1.A.23) family.</text>
</comment>
<feature type="domain" description="Moderate conductance mechanosensitive channel YbiO-like transmembrane helix 1" evidence="12">
    <location>
        <begin position="359"/>
        <end position="437"/>
    </location>
</feature>
<name>A0ABQ5W847_9HYPH</name>
<evidence type="ECO:0000259" key="12">
    <source>
        <dbReference type="Pfam" id="PF25392"/>
    </source>
</evidence>
<gene>
    <name evidence="13" type="ORF">GCM10010862_32910</name>
</gene>
<proteinExistence type="inferred from homology"/>
<keyword evidence="14" id="KW-1185">Reference proteome</keyword>
<evidence type="ECO:0000259" key="11">
    <source>
        <dbReference type="Pfam" id="PF21088"/>
    </source>
</evidence>
<feature type="transmembrane region" description="Helical" evidence="8">
    <location>
        <begin position="279"/>
        <end position="301"/>
    </location>
</feature>
<comment type="subcellular location">
    <subcellularLocation>
        <location evidence="1">Cell membrane</location>
        <topology evidence="1">Multi-pass membrane protein</topology>
    </subcellularLocation>
</comment>
<dbReference type="SUPFAM" id="SSF82861">
    <property type="entry name" value="Mechanosensitive channel protein MscS (YggB), transmembrane region"/>
    <property type="match status" value="1"/>
</dbReference>
<feature type="domain" description="Mechanosensitive ion channel MscS C-terminal" evidence="10">
    <location>
        <begin position="610"/>
        <end position="696"/>
    </location>
</feature>
<dbReference type="InterPro" id="IPR023408">
    <property type="entry name" value="MscS_beta-dom_sf"/>
</dbReference>
<dbReference type="InterPro" id="IPR006685">
    <property type="entry name" value="MscS_channel_2nd"/>
</dbReference>
<feature type="domain" description="Mechanosensitive ion channel MscS" evidence="9">
    <location>
        <begin position="538"/>
        <end position="600"/>
    </location>
</feature>
<evidence type="ECO:0000256" key="1">
    <source>
        <dbReference type="ARBA" id="ARBA00004651"/>
    </source>
</evidence>
<evidence type="ECO:0000256" key="6">
    <source>
        <dbReference type="ARBA" id="ARBA00023136"/>
    </source>
</evidence>
<feature type="region of interest" description="Disordered" evidence="7">
    <location>
        <begin position="724"/>
        <end position="774"/>
    </location>
</feature>
<dbReference type="Proteomes" id="UP001156691">
    <property type="component" value="Unassembled WGS sequence"/>
</dbReference>
<feature type="transmembrane region" description="Helical" evidence="8">
    <location>
        <begin position="253"/>
        <end position="273"/>
    </location>
</feature>
<keyword evidence="3" id="KW-1003">Cell membrane</keyword>
<keyword evidence="4 8" id="KW-0812">Transmembrane</keyword>
<dbReference type="InterPro" id="IPR049142">
    <property type="entry name" value="MS_channel_1st"/>
</dbReference>
<feature type="transmembrane region" description="Helical" evidence="8">
    <location>
        <begin position="167"/>
        <end position="191"/>
    </location>
</feature>
<dbReference type="PANTHER" id="PTHR30460:SF0">
    <property type="entry name" value="MODERATE CONDUCTANCE MECHANOSENSITIVE CHANNEL YBIO"/>
    <property type="match status" value="1"/>
</dbReference>
<evidence type="ECO:0000256" key="5">
    <source>
        <dbReference type="ARBA" id="ARBA00022989"/>
    </source>
</evidence>
<dbReference type="PANTHER" id="PTHR30460">
    <property type="entry name" value="MODERATE CONDUCTANCE MECHANOSENSITIVE CHANNEL YBIO"/>
    <property type="match status" value="1"/>
</dbReference>
<dbReference type="InterPro" id="IPR057485">
    <property type="entry name" value="YbiO-like_TM1"/>
</dbReference>
<evidence type="ECO:0000256" key="2">
    <source>
        <dbReference type="ARBA" id="ARBA00008017"/>
    </source>
</evidence>
<sequence>MAGSPGALAQDPFGLTGGTAQETSAPAATPLETLIEVLKDDAARQALIEELETRAAGAAGTDTAAGEQAGASDISGEAATIGGEIAQFTQQASESAAETVDEVWRQVRRIPAIFSAFGAADYRAIGWIVLDLLAVVVITYGTYFAIRFLTERFRRLADLRAVAAGRGAVLLAAFVILISNLAIVLAAWAAGYVVTLSLVGNAGEVAFHHSLFLNAFLIVEVVQAGARAVLAPRRPDLRLLRVPDEDAWMLTGWLRWATSIFAFGQFLLVPVFARFVSFTAAQALSVLIYVAVLAMAINLVLRLRQTVADWLTGLTSKDPGGVLHFSARYWHVPVLIYLIVLFAVVIVWPQGVLVSMLSATLKIILAMVLGAIAAGILARVIMTGVRLPPNINTRIPLLERRLNAFVPRALTVLRILVFMLVVAITLDTIGLFSISGWLSSEFGTRLAASLLTLAFIFSVAFFAWLALTSWVDYRLLPANGAVKSRERTLLVLARNAATIAIIVFTLMFTLSEIGLDIAPLLASAGIIGLAVGFGAQKAVQDIITGIFIQLEGAIDVGDVVTIGGISGSVERLTIRSAGLRDVNGIYHIVPFSSVDTVSNFMRGFAFALADIGVAYRENLDEVKQAMLDAYEELKKNETVADDLVEPELEWMGIDKFADSAMIVRARIKTLPGRQWAVNRAYNAEIKTIFDARGIEIPFPHQTVYFGEDKSGNAPPMHMVSVIKRSHTADDERRAPASPPKAETVEPEIAAPPRPAEPSPPEVPDADDFTPPDDR</sequence>
<feature type="transmembrane region" description="Helical" evidence="8">
    <location>
        <begin position="334"/>
        <end position="357"/>
    </location>
</feature>
<dbReference type="Pfam" id="PF00924">
    <property type="entry name" value="MS_channel_2nd"/>
    <property type="match status" value="1"/>
</dbReference>
<keyword evidence="5 8" id="KW-1133">Transmembrane helix</keyword>
<dbReference type="Gene3D" id="2.30.30.60">
    <property type="match status" value="1"/>
</dbReference>
<evidence type="ECO:0000259" key="9">
    <source>
        <dbReference type="Pfam" id="PF00924"/>
    </source>
</evidence>
<comment type="caution">
    <text evidence="13">The sequence shown here is derived from an EMBL/GenBank/DDBJ whole genome shotgun (WGS) entry which is preliminary data.</text>
</comment>
<evidence type="ECO:0000259" key="10">
    <source>
        <dbReference type="Pfam" id="PF21082"/>
    </source>
</evidence>
<feature type="transmembrane region" description="Helical" evidence="8">
    <location>
        <begin position="446"/>
        <end position="467"/>
    </location>
</feature>
<evidence type="ECO:0000256" key="7">
    <source>
        <dbReference type="SAM" id="MobiDB-lite"/>
    </source>
</evidence>
<dbReference type="Pfam" id="PF21082">
    <property type="entry name" value="MS_channel_3rd"/>
    <property type="match status" value="1"/>
</dbReference>
<feature type="transmembrane region" description="Helical" evidence="8">
    <location>
        <begin position="517"/>
        <end position="535"/>
    </location>
</feature>
<reference evidence="14" key="1">
    <citation type="journal article" date="2019" name="Int. J. Syst. Evol. Microbiol.">
        <title>The Global Catalogue of Microorganisms (GCM) 10K type strain sequencing project: providing services to taxonomists for standard genome sequencing and annotation.</title>
        <authorList>
            <consortium name="The Broad Institute Genomics Platform"/>
            <consortium name="The Broad Institute Genome Sequencing Center for Infectious Disease"/>
            <person name="Wu L."/>
            <person name="Ma J."/>
        </authorList>
    </citation>
    <scope>NUCLEOTIDE SEQUENCE [LARGE SCALE GENOMIC DNA]</scope>
    <source>
        <strain evidence="14">NBRC 112416</strain>
    </source>
</reference>
<dbReference type="Gene3D" id="1.10.287.1260">
    <property type="match status" value="1"/>
</dbReference>
<dbReference type="InterPro" id="IPR045276">
    <property type="entry name" value="YbiO_bact"/>
</dbReference>
<dbReference type="Pfam" id="PF21088">
    <property type="entry name" value="MS_channel_1st"/>
    <property type="match status" value="1"/>
</dbReference>
<dbReference type="InterPro" id="IPR049278">
    <property type="entry name" value="MS_channel_C"/>
</dbReference>
<feature type="region of interest" description="Disordered" evidence="7">
    <location>
        <begin position="1"/>
        <end position="26"/>
    </location>
</feature>
<feature type="compositionally biased region" description="Pro residues" evidence="7">
    <location>
        <begin position="749"/>
        <end position="762"/>
    </location>
</feature>
<evidence type="ECO:0000313" key="14">
    <source>
        <dbReference type="Proteomes" id="UP001156691"/>
    </source>
</evidence>
<evidence type="ECO:0000256" key="3">
    <source>
        <dbReference type="ARBA" id="ARBA00022475"/>
    </source>
</evidence>
<dbReference type="SUPFAM" id="SSF82689">
    <property type="entry name" value="Mechanosensitive channel protein MscS (YggB), C-terminal domain"/>
    <property type="match status" value="1"/>
</dbReference>
<keyword evidence="6 8" id="KW-0472">Membrane</keyword>
<feature type="transmembrane region" description="Helical" evidence="8">
    <location>
        <begin position="488"/>
        <end position="511"/>
    </location>
</feature>
<feature type="transmembrane region" description="Helical" evidence="8">
    <location>
        <begin position="211"/>
        <end position="232"/>
    </location>
</feature>
<dbReference type="InterPro" id="IPR011066">
    <property type="entry name" value="MscS_channel_C_sf"/>
</dbReference>
<organism evidence="13 14">
    <name type="scientific">Devosia nitrariae</name>
    <dbReference type="NCBI Taxonomy" id="2071872"/>
    <lineage>
        <taxon>Bacteria</taxon>
        <taxon>Pseudomonadati</taxon>
        <taxon>Pseudomonadota</taxon>
        <taxon>Alphaproteobacteria</taxon>
        <taxon>Hyphomicrobiales</taxon>
        <taxon>Devosiaceae</taxon>
        <taxon>Devosia</taxon>
    </lineage>
</organism>
<feature type="domain" description="Mechanosensitive ion channel transmembrane helices 2/3" evidence="11">
    <location>
        <begin position="498"/>
        <end position="536"/>
    </location>
</feature>
<feature type="transmembrane region" description="Helical" evidence="8">
    <location>
        <begin position="405"/>
        <end position="426"/>
    </location>
</feature>
<dbReference type="InterPro" id="IPR010920">
    <property type="entry name" value="LSM_dom_sf"/>
</dbReference>
<protein>
    <submittedName>
        <fullName evidence="13">Mechanosensitive ion channel protein MscS</fullName>
    </submittedName>
</protein>
<dbReference type="Gene3D" id="3.30.70.100">
    <property type="match status" value="1"/>
</dbReference>